<sequence length="244" mass="28283">MYRITILLISLLLSVQGFSQTEFTTCLFDTSRDRVIPIAVYQPQKVNSKTKVIVFSHGYDGNKNSKSNQTYSYLTRFLSQKGFYVISIQHELSDDPFLAMEGDFMQTRMSNWERGTDNILFTIQEFKNLKPQLNWNELVLIGHSNGGDMIMLFATKYPQLIKKAISMDHRRMIMPRTSTPNLYTLRGCDYDADAGVLPTEQEQERYRMKVVKLDGVTHSNMGENGAKEQHNLINQHIYEFLTER</sequence>
<dbReference type="SUPFAM" id="SSF53474">
    <property type="entry name" value="alpha/beta-Hydrolases"/>
    <property type="match status" value="1"/>
</dbReference>
<protein>
    <submittedName>
        <fullName evidence="2">Esterase</fullName>
    </submittedName>
</protein>
<evidence type="ECO:0000256" key="1">
    <source>
        <dbReference type="SAM" id="SignalP"/>
    </source>
</evidence>
<dbReference type="EMBL" id="LFJV01000004">
    <property type="protein sequence ID" value="KMM35369.1"/>
    <property type="molecule type" value="Genomic_DNA"/>
</dbReference>
<dbReference type="InterPro" id="IPR017395">
    <property type="entry name" value="Chlorophyllase-like"/>
</dbReference>
<feature type="signal peptide" evidence="1">
    <location>
        <begin position="1"/>
        <end position="19"/>
    </location>
</feature>
<dbReference type="RefSeq" id="WP_048314157.1">
    <property type="nucleotide sequence ID" value="NZ_LFJV01000004.1"/>
</dbReference>
<proteinExistence type="predicted"/>
<dbReference type="PATRIC" id="fig|328812.4.peg.3303"/>
<dbReference type="ESTHER" id="9porp-a0a0j6cta3">
    <property type="family name" value="Chlorophyllase"/>
</dbReference>
<organism evidence="2 3">
    <name type="scientific">Parabacteroides goldsteinii</name>
    <dbReference type="NCBI Taxonomy" id="328812"/>
    <lineage>
        <taxon>Bacteria</taxon>
        <taxon>Pseudomonadati</taxon>
        <taxon>Bacteroidota</taxon>
        <taxon>Bacteroidia</taxon>
        <taxon>Bacteroidales</taxon>
        <taxon>Tannerellaceae</taxon>
        <taxon>Parabacteroides</taxon>
    </lineage>
</organism>
<evidence type="ECO:0000313" key="3">
    <source>
        <dbReference type="Proteomes" id="UP000036166"/>
    </source>
</evidence>
<comment type="caution">
    <text evidence="2">The sequence shown here is derived from an EMBL/GenBank/DDBJ whole genome shotgun (WGS) entry which is preliminary data.</text>
</comment>
<evidence type="ECO:0000313" key="2">
    <source>
        <dbReference type="EMBL" id="KMM35369.1"/>
    </source>
</evidence>
<name>A0A0J6CTA3_9BACT</name>
<dbReference type="Gene3D" id="3.40.50.1820">
    <property type="entry name" value="alpha/beta hydrolase"/>
    <property type="match status" value="1"/>
</dbReference>
<reference evidence="2 3" key="1">
    <citation type="submission" date="2015-06" db="EMBL/GenBank/DDBJ databases">
        <title>Draft Genome Sequence of Parabacteroides goldsteinii with Putative Novel Metallo-Beta-Lactamases Isolated from a Blood Culture from a Human Patient.</title>
        <authorList>
            <person name="Krogh T.J."/>
            <person name="Agergaard C.N."/>
            <person name="Moller-Jensen J."/>
            <person name="Justesen U.S."/>
        </authorList>
    </citation>
    <scope>NUCLEOTIDE SEQUENCE [LARGE SCALE GENOMIC DNA]</scope>
    <source>
        <strain evidence="2 3">910340</strain>
    </source>
</reference>
<feature type="chain" id="PRO_5005269367" evidence="1">
    <location>
        <begin position="20"/>
        <end position="244"/>
    </location>
</feature>
<gene>
    <name evidence="2" type="ORF">ACM15_01645</name>
</gene>
<dbReference type="Pfam" id="PF07224">
    <property type="entry name" value="Chlorophyllase"/>
    <property type="match status" value="1"/>
</dbReference>
<dbReference type="AlphaFoldDB" id="A0A0J6CTA3"/>
<dbReference type="Proteomes" id="UP000036166">
    <property type="component" value="Unassembled WGS sequence"/>
</dbReference>
<accession>A0A0J6CTA3</accession>
<dbReference type="InterPro" id="IPR029058">
    <property type="entry name" value="AB_hydrolase_fold"/>
</dbReference>
<keyword evidence="1" id="KW-0732">Signal</keyword>